<dbReference type="PANTHER" id="PTHR48182:SF2">
    <property type="entry name" value="PROTEIN SERAC1"/>
    <property type="match status" value="1"/>
</dbReference>
<evidence type="ECO:0000256" key="5">
    <source>
        <dbReference type="ARBA" id="ARBA00023128"/>
    </source>
</evidence>
<dbReference type="Gene3D" id="3.40.50.1820">
    <property type="entry name" value="alpha/beta hydrolase"/>
    <property type="match status" value="1"/>
</dbReference>
<gene>
    <name evidence="7" type="ORF">BKA59DRAFT_532564</name>
</gene>
<name>A0A8K0RMY4_9HYPO</name>
<keyword evidence="4" id="KW-0256">Endoplasmic reticulum</keyword>
<accession>A0A8K0RMY4</accession>
<dbReference type="SUPFAM" id="SSF53474">
    <property type="entry name" value="alpha/beta-Hydrolases"/>
    <property type="match status" value="1"/>
</dbReference>
<organism evidence="7 8">
    <name type="scientific">Fusarium tricinctum</name>
    <dbReference type="NCBI Taxonomy" id="61284"/>
    <lineage>
        <taxon>Eukaryota</taxon>
        <taxon>Fungi</taxon>
        <taxon>Dikarya</taxon>
        <taxon>Ascomycota</taxon>
        <taxon>Pezizomycotina</taxon>
        <taxon>Sordariomycetes</taxon>
        <taxon>Hypocreomycetidae</taxon>
        <taxon>Hypocreales</taxon>
        <taxon>Nectriaceae</taxon>
        <taxon>Fusarium</taxon>
        <taxon>Fusarium tricinctum species complex</taxon>
    </lineage>
</organism>
<dbReference type="GO" id="GO:0016020">
    <property type="term" value="C:membrane"/>
    <property type="evidence" value="ECO:0007669"/>
    <property type="project" value="UniProtKB-SubCell"/>
</dbReference>
<dbReference type="Proteomes" id="UP000813427">
    <property type="component" value="Unassembled WGS sequence"/>
</dbReference>
<dbReference type="EMBL" id="JAGPXF010000007">
    <property type="protein sequence ID" value="KAH7235326.1"/>
    <property type="molecule type" value="Genomic_DNA"/>
</dbReference>
<protein>
    <recommendedName>
        <fullName evidence="9">DUF676 domain-containing protein</fullName>
    </recommendedName>
</protein>
<dbReference type="GO" id="GO:0005783">
    <property type="term" value="C:endoplasmic reticulum"/>
    <property type="evidence" value="ECO:0007669"/>
    <property type="project" value="UniProtKB-SubCell"/>
</dbReference>
<keyword evidence="6" id="KW-0472">Membrane</keyword>
<evidence type="ECO:0000256" key="2">
    <source>
        <dbReference type="ARBA" id="ARBA00004240"/>
    </source>
</evidence>
<dbReference type="GO" id="GO:0005739">
    <property type="term" value="C:mitochondrion"/>
    <property type="evidence" value="ECO:0007669"/>
    <property type="project" value="UniProtKB-SubCell"/>
</dbReference>
<evidence type="ECO:0000256" key="4">
    <source>
        <dbReference type="ARBA" id="ARBA00022824"/>
    </source>
</evidence>
<dbReference type="InterPro" id="IPR052374">
    <property type="entry name" value="SERAC1"/>
</dbReference>
<comment type="caution">
    <text evidence="7">The sequence shown here is derived from an EMBL/GenBank/DDBJ whole genome shotgun (WGS) entry which is preliminary data.</text>
</comment>
<evidence type="ECO:0000313" key="8">
    <source>
        <dbReference type="Proteomes" id="UP000813427"/>
    </source>
</evidence>
<dbReference type="PANTHER" id="PTHR48182">
    <property type="entry name" value="PROTEIN SERAC1"/>
    <property type="match status" value="1"/>
</dbReference>
<keyword evidence="5" id="KW-0496">Mitochondrion</keyword>
<dbReference type="AlphaFoldDB" id="A0A8K0RMY4"/>
<evidence type="ECO:0000256" key="1">
    <source>
        <dbReference type="ARBA" id="ARBA00004173"/>
    </source>
</evidence>
<dbReference type="InterPro" id="IPR029058">
    <property type="entry name" value="AB_hydrolase_fold"/>
</dbReference>
<evidence type="ECO:0000256" key="6">
    <source>
        <dbReference type="ARBA" id="ARBA00023136"/>
    </source>
</evidence>
<evidence type="ECO:0008006" key="9">
    <source>
        <dbReference type="Google" id="ProtNLM"/>
    </source>
</evidence>
<sequence length="474" mass="52569">MYSPLASQLIFSALILLTIVFAYHWLLGLEIPSAAGKTPRLKPKEERKTFRISGVPSEWDKDRLQSFLADQNDIDGPNINSLAFNIDNCCRTGTATFRKIPQQLQNGGSWKIPIPSLPGNQSTQSQCLELDSAFLGITPLYSPPLEDHQVDIVAISGLGGHAFGSFKERGGNHMWLRDSLPYDLKYENTPRPTARVMIYGYKSNVSDSNSRQDFDDLARSFQSSLLALAHTPTIRPIIFIAHSLGGIIVKQTLIILSNSTKEDDLKLAKAVHGIVFFGVPHDGMDISSLVAMVGDKPNRFLIESVGHNNPQLLHEQRRQFNTALDHDGDPEIIYFYKTEKSPTAQKDKNGIWKMNGPSECLITKSSATRCRSWEDGPEDMYAIARTHSDMVRFGPHDDEYSKVRERLIGLAQQALVVSTPSQKASREESNRAAAAIVVEMITGGDGVSIQIHVGLALPIENDFIVCYKLLSDGY</sequence>
<keyword evidence="8" id="KW-1185">Reference proteome</keyword>
<proteinExistence type="predicted"/>
<reference evidence="7" key="1">
    <citation type="journal article" date="2021" name="Nat. Commun.">
        <title>Genetic determinants of endophytism in the Arabidopsis root mycobiome.</title>
        <authorList>
            <person name="Mesny F."/>
            <person name="Miyauchi S."/>
            <person name="Thiergart T."/>
            <person name="Pickel B."/>
            <person name="Atanasova L."/>
            <person name="Karlsson M."/>
            <person name="Huettel B."/>
            <person name="Barry K.W."/>
            <person name="Haridas S."/>
            <person name="Chen C."/>
            <person name="Bauer D."/>
            <person name="Andreopoulos W."/>
            <person name="Pangilinan J."/>
            <person name="LaButti K."/>
            <person name="Riley R."/>
            <person name="Lipzen A."/>
            <person name="Clum A."/>
            <person name="Drula E."/>
            <person name="Henrissat B."/>
            <person name="Kohler A."/>
            <person name="Grigoriev I.V."/>
            <person name="Martin F.M."/>
            <person name="Hacquard S."/>
        </authorList>
    </citation>
    <scope>NUCLEOTIDE SEQUENCE</scope>
    <source>
        <strain evidence="7">MPI-SDFR-AT-0068</strain>
    </source>
</reference>
<evidence type="ECO:0000313" key="7">
    <source>
        <dbReference type="EMBL" id="KAH7235326.1"/>
    </source>
</evidence>
<evidence type="ECO:0000256" key="3">
    <source>
        <dbReference type="ARBA" id="ARBA00004370"/>
    </source>
</evidence>
<dbReference type="OrthoDB" id="1658288at2759"/>
<comment type="subcellular location">
    <subcellularLocation>
        <location evidence="2">Endoplasmic reticulum</location>
    </subcellularLocation>
    <subcellularLocation>
        <location evidence="3">Membrane</location>
    </subcellularLocation>
    <subcellularLocation>
        <location evidence="1">Mitochondrion</location>
    </subcellularLocation>
</comment>